<dbReference type="GO" id="GO:0005524">
    <property type="term" value="F:ATP binding"/>
    <property type="evidence" value="ECO:0007669"/>
    <property type="project" value="UniProtKB-KW"/>
</dbReference>
<dbReference type="PROSITE" id="PS00211">
    <property type="entry name" value="ABC_TRANSPORTER_1"/>
    <property type="match status" value="1"/>
</dbReference>
<reference evidence="6" key="1">
    <citation type="submission" date="2016-10" db="EMBL/GenBank/DDBJ databases">
        <authorList>
            <person name="Varghese N."/>
            <person name="Submissions S."/>
        </authorList>
    </citation>
    <scope>NUCLEOTIDE SEQUENCE [LARGE SCALE GENOMIC DNA]</scope>
    <source>
        <strain evidence="6">VPI 5359</strain>
    </source>
</reference>
<dbReference type="AlphaFoldDB" id="A0A1H3FP07"/>
<protein>
    <submittedName>
        <fullName evidence="5">Molybdate transport system ATP-binding protein</fullName>
    </submittedName>
</protein>
<dbReference type="Gene3D" id="3.40.50.300">
    <property type="entry name" value="P-loop containing nucleotide triphosphate hydrolases"/>
    <property type="match status" value="1"/>
</dbReference>
<evidence type="ECO:0000256" key="2">
    <source>
        <dbReference type="ARBA" id="ARBA00022741"/>
    </source>
</evidence>
<dbReference type="InterPro" id="IPR017871">
    <property type="entry name" value="ABC_transporter-like_CS"/>
</dbReference>
<dbReference type="EMBL" id="FNOU01000011">
    <property type="protein sequence ID" value="SDX92691.1"/>
    <property type="molecule type" value="Genomic_DNA"/>
</dbReference>
<keyword evidence="6" id="KW-1185">Reference proteome</keyword>
<dbReference type="InterPro" id="IPR003439">
    <property type="entry name" value="ABC_transporter-like_ATP-bd"/>
</dbReference>
<dbReference type="STRING" id="1528.SAMN04488579_11128"/>
<keyword evidence="2" id="KW-0547">Nucleotide-binding</keyword>
<organism evidence="5 6">
    <name type="scientific">Eubacterium barkeri</name>
    <name type="common">Clostridium barkeri</name>
    <dbReference type="NCBI Taxonomy" id="1528"/>
    <lineage>
        <taxon>Bacteria</taxon>
        <taxon>Bacillati</taxon>
        <taxon>Bacillota</taxon>
        <taxon>Clostridia</taxon>
        <taxon>Eubacteriales</taxon>
        <taxon>Eubacteriaceae</taxon>
        <taxon>Eubacterium</taxon>
    </lineage>
</organism>
<evidence type="ECO:0000313" key="6">
    <source>
        <dbReference type="Proteomes" id="UP000199652"/>
    </source>
</evidence>
<dbReference type="PANTHER" id="PTHR42781:SF4">
    <property type="entry name" value="SPERMIDINE_PUTRESCINE IMPORT ATP-BINDING PROTEIN POTA"/>
    <property type="match status" value="1"/>
</dbReference>
<dbReference type="RefSeq" id="WP_090245224.1">
    <property type="nucleotide sequence ID" value="NZ_FNOU01000011.1"/>
</dbReference>
<dbReference type="PROSITE" id="PS50893">
    <property type="entry name" value="ABC_TRANSPORTER_2"/>
    <property type="match status" value="1"/>
</dbReference>
<sequence>MGLSVNIVKAFGDFTLEVAFETGEEIFAVLGESGCGKSLTLKCIAGIEKPDSGRICLNDRVLYDSGKGIDLPPRERRVGYLFQQYALFPNMTVAANIGVAVPKGEQEAVVADFIRDFSLDGLESKYPRMLSGGQQQRVALARMLAAKPELILLDEPFSALDHNLKMTLELQVLEVFEKYHTPMLFVSHNRDEVYSLCSRMGIISQGKMERVGTKEAVFHDPITVSGANITGCKNIATVEPVPGGQVDCPEWGVSLIPQIDGRAHLGIRAHDIEILCRTESSAPILIKGKIECLLELPFEGNAVVRVEVAGAQKGRLVVAVEKSKMSRLSIGQPVILGLDPERLLWLE</sequence>
<accession>A0A1H3FP07</accession>
<keyword evidence="1" id="KW-0813">Transport</keyword>
<evidence type="ECO:0000259" key="4">
    <source>
        <dbReference type="PROSITE" id="PS50893"/>
    </source>
</evidence>
<dbReference type="PANTHER" id="PTHR42781">
    <property type="entry name" value="SPERMIDINE/PUTRESCINE IMPORT ATP-BINDING PROTEIN POTA"/>
    <property type="match status" value="1"/>
</dbReference>
<dbReference type="Pfam" id="PF00005">
    <property type="entry name" value="ABC_tran"/>
    <property type="match status" value="1"/>
</dbReference>
<dbReference type="Proteomes" id="UP000199652">
    <property type="component" value="Unassembled WGS sequence"/>
</dbReference>
<dbReference type="GO" id="GO:0016887">
    <property type="term" value="F:ATP hydrolysis activity"/>
    <property type="evidence" value="ECO:0007669"/>
    <property type="project" value="InterPro"/>
</dbReference>
<dbReference type="SUPFAM" id="SSF52540">
    <property type="entry name" value="P-loop containing nucleoside triphosphate hydrolases"/>
    <property type="match status" value="1"/>
</dbReference>
<proteinExistence type="predicted"/>
<feature type="domain" description="ABC transporter" evidence="4">
    <location>
        <begin position="2"/>
        <end position="230"/>
    </location>
</feature>
<evidence type="ECO:0000256" key="3">
    <source>
        <dbReference type="ARBA" id="ARBA00022840"/>
    </source>
</evidence>
<keyword evidence="3 5" id="KW-0067">ATP-binding</keyword>
<dbReference type="OrthoDB" id="9802264at2"/>
<dbReference type="InterPro" id="IPR003593">
    <property type="entry name" value="AAA+_ATPase"/>
</dbReference>
<evidence type="ECO:0000256" key="1">
    <source>
        <dbReference type="ARBA" id="ARBA00022448"/>
    </source>
</evidence>
<dbReference type="SMART" id="SM00382">
    <property type="entry name" value="AAA"/>
    <property type="match status" value="1"/>
</dbReference>
<evidence type="ECO:0000313" key="5">
    <source>
        <dbReference type="EMBL" id="SDX92691.1"/>
    </source>
</evidence>
<name>A0A1H3FP07_EUBBA</name>
<dbReference type="InterPro" id="IPR027417">
    <property type="entry name" value="P-loop_NTPase"/>
</dbReference>
<gene>
    <name evidence="5" type="ORF">SAMN04488579_11128</name>
</gene>
<dbReference type="InterPro" id="IPR050093">
    <property type="entry name" value="ABC_SmlMolc_Importer"/>
</dbReference>